<comment type="subcellular location">
    <subcellularLocation>
        <location evidence="1">Cell inner membrane</location>
        <topology evidence="1">Multi-pass membrane protein</topology>
    </subcellularLocation>
</comment>
<evidence type="ECO:0000256" key="5">
    <source>
        <dbReference type="ARBA" id="ARBA00022840"/>
    </source>
</evidence>
<dbReference type="PROSITE" id="PS00211">
    <property type="entry name" value="ABC_TRANSPORTER_1"/>
    <property type="match status" value="1"/>
</dbReference>
<evidence type="ECO:0000256" key="1">
    <source>
        <dbReference type="ARBA" id="ARBA00004429"/>
    </source>
</evidence>
<evidence type="ECO:0000256" key="3">
    <source>
        <dbReference type="ARBA" id="ARBA00022692"/>
    </source>
</evidence>
<keyword evidence="4" id="KW-0547">Nucleotide-binding</keyword>
<evidence type="ECO:0000256" key="7">
    <source>
        <dbReference type="ARBA" id="ARBA00023136"/>
    </source>
</evidence>
<name>A0A844FRC4_9FIRM</name>
<dbReference type="Proteomes" id="UP000442619">
    <property type="component" value="Unassembled WGS sequence"/>
</dbReference>
<keyword evidence="12" id="KW-1185">Reference proteome</keyword>
<dbReference type="InterPro" id="IPR027417">
    <property type="entry name" value="P-loop_NTPase"/>
</dbReference>
<dbReference type="InterPro" id="IPR015854">
    <property type="entry name" value="ABC_transpr_LolD-like"/>
</dbReference>
<comment type="similarity">
    <text evidence="8">Belongs to the ABC transporter superfamily. Macrolide exporter (TC 3.A.1.122) family.</text>
</comment>
<dbReference type="InterPro" id="IPR017871">
    <property type="entry name" value="ABC_transporter-like_CS"/>
</dbReference>
<evidence type="ECO:0000256" key="8">
    <source>
        <dbReference type="ARBA" id="ARBA00038388"/>
    </source>
</evidence>
<dbReference type="PROSITE" id="PS50893">
    <property type="entry name" value="ABC_TRANSPORTER_2"/>
    <property type="match status" value="1"/>
</dbReference>
<feature type="transmembrane region" description="Helical" evidence="9">
    <location>
        <begin position="488"/>
        <end position="515"/>
    </location>
</feature>
<evidence type="ECO:0000256" key="9">
    <source>
        <dbReference type="SAM" id="Phobius"/>
    </source>
</evidence>
<keyword evidence="7 9" id="KW-0472">Membrane</keyword>
<sequence length="579" mass="66196">MERGVIMLEMRHVSHRYEKDILVDQSFQFPATGFIGISGESGCGKTTLLYILAGLLKPDEGEIFFQHQPLTHDFLGTHVTMIRQNNDMIPSLNVEDNIEVGCKIAQLSGIEKLPGIIHQLDIKHCLKKYPHELSVGQRKRVSIARSLLKDSDIILADEPTGALHQEAGHEVMRLLKKASKQALVLIVSHDESLLEMYCDEIVTLEAGQLKGEISEPCHENIKERKKKHYSLWPYAVKEVFFRIRRLCALICFQVILLSSLLFMVEGLNGLRLAMHKSVAHAPLKDIYLVSRKDQEDFSLSGQNIRPHFLGESGSIKELPSAMVAILPQKTMHIVLKSGRMPEKENECLISASIASKVKDQKLTYLLDEKESLKVVGVVQEYFFVHPYVYLPEHFVSAHPEYLTHSIYEVEGKSHLPSSQQYVISNDVLEERENYEELIKIGKMAGGIFVAISLLSSLSLMKIVFQSIALQRRLDNAIMMTLGMKMRQLFLRFFEEGMIIGISIITMSYLLTYFLREYLNTMTAFTKTYHFSFTPLVFYYQADFYLLLALFYILLVGMMDAKGIRYVKKKDIVDILREED</sequence>
<keyword evidence="6 9" id="KW-1133">Transmembrane helix</keyword>
<keyword evidence="5 11" id="KW-0067">ATP-binding</keyword>
<accession>A0A844FRC4</accession>
<dbReference type="InterPro" id="IPR003593">
    <property type="entry name" value="AAA+_ATPase"/>
</dbReference>
<dbReference type="PANTHER" id="PTHR24220">
    <property type="entry name" value="IMPORT ATP-BINDING PROTEIN"/>
    <property type="match status" value="1"/>
</dbReference>
<dbReference type="SUPFAM" id="SSF52540">
    <property type="entry name" value="P-loop containing nucleoside triphosphate hydrolases"/>
    <property type="match status" value="1"/>
</dbReference>
<evidence type="ECO:0000256" key="4">
    <source>
        <dbReference type="ARBA" id="ARBA00022741"/>
    </source>
</evidence>
<dbReference type="Pfam" id="PF02687">
    <property type="entry name" value="FtsX"/>
    <property type="match status" value="1"/>
</dbReference>
<evidence type="ECO:0000256" key="2">
    <source>
        <dbReference type="ARBA" id="ARBA00022475"/>
    </source>
</evidence>
<dbReference type="InterPro" id="IPR003838">
    <property type="entry name" value="ABC3_permease_C"/>
</dbReference>
<keyword evidence="2" id="KW-1003">Cell membrane</keyword>
<dbReference type="GO" id="GO:0022857">
    <property type="term" value="F:transmembrane transporter activity"/>
    <property type="evidence" value="ECO:0007669"/>
    <property type="project" value="TreeGrafter"/>
</dbReference>
<feature type="domain" description="ABC transporter" evidence="10">
    <location>
        <begin position="6"/>
        <end position="231"/>
    </location>
</feature>
<dbReference type="InterPro" id="IPR003439">
    <property type="entry name" value="ABC_transporter-like_ATP-bd"/>
</dbReference>
<dbReference type="PANTHER" id="PTHR24220:SF86">
    <property type="entry name" value="ABC TRANSPORTER ABCH.1"/>
    <property type="match status" value="1"/>
</dbReference>
<dbReference type="AlphaFoldDB" id="A0A844FRC4"/>
<dbReference type="Gene3D" id="3.40.50.300">
    <property type="entry name" value="P-loop containing nucleotide triphosphate hydrolases"/>
    <property type="match status" value="1"/>
</dbReference>
<feature type="transmembrane region" description="Helical" evidence="9">
    <location>
        <begin position="443"/>
        <end position="464"/>
    </location>
</feature>
<feature type="transmembrane region" description="Helical" evidence="9">
    <location>
        <begin position="535"/>
        <end position="558"/>
    </location>
</feature>
<evidence type="ECO:0000313" key="11">
    <source>
        <dbReference type="EMBL" id="MST88224.1"/>
    </source>
</evidence>
<reference evidence="11 12" key="1">
    <citation type="submission" date="2019-08" db="EMBL/GenBank/DDBJ databases">
        <title>In-depth cultivation of the pig gut microbiome towards novel bacterial diversity and tailored functional studies.</title>
        <authorList>
            <person name="Wylensek D."/>
            <person name="Hitch T.C.A."/>
            <person name="Clavel T."/>
        </authorList>
    </citation>
    <scope>NUCLEOTIDE SEQUENCE [LARGE SCALE GENOMIC DNA]</scope>
    <source>
        <strain evidence="11 12">CA-Schmier-601-WT-3</strain>
    </source>
</reference>
<evidence type="ECO:0000313" key="12">
    <source>
        <dbReference type="Proteomes" id="UP000442619"/>
    </source>
</evidence>
<gene>
    <name evidence="11" type="ORF">FYJ79_01205</name>
</gene>
<evidence type="ECO:0000256" key="6">
    <source>
        <dbReference type="ARBA" id="ARBA00022989"/>
    </source>
</evidence>
<dbReference type="SMART" id="SM00382">
    <property type="entry name" value="AAA"/>
    <property type="match status" value="1"/>
</dbReference>
<organism evidence="11 12">
    <name type="scientific">Sharpea porci</name>
    <dbReference type="NCBI Taxonomy" id="2652286"/>
    <lineage>
        <taxon>Bacteria</taxon>
        <taxon>Bacillati</taxon>
        <taxon>Bacillota</taxon>
        <taxon>Erysipelotrichia</taxon>
        <taxon>Erysipelotrichales</taxon>
        <taxon>Coprobacillaceae</taxon>
        <taxon>Sharpea</taxon>
    </lineage>
</organism>
<dbReference type="GO" id="GO:0005524">
    <property type="term" value="F:ATP binding"/>
    <property type="evidence" value="ECO:0007669"/>
    <property type="project" value="UniProtKB-KW"/>
</dbReference>
<protein>
    <submittedName>
        <fullName evidence="11">ATP-binding cassette domain-containing protein</fullName>
    </submittedName>
</protein>
<comment type="caution">
    <text evidence="11">The sequence shown here is derived from an EMBL/GenBank/DDBJ whole genome shotgun (WGS) entry which is preliminary data.</text>
</comment>
<dbReference type="EMBL" id="VUNM01000002">
    <property type="protein sequence ID" value="MST88224.1"/>
    <property type="molecule type" value="Genomic_DNA"/>
</dbReference>
<evidence type="ECO:0000259" key="10">
    <source>
        <dbReference type="PROSITE" id="PS50893"/>
    </source>
</evidence>
<proteinExistence type="inferred from homology"/>
<dbReference type="GO" id="GO:0016887">
    <property type="term" value="F:ATP hydrolysis activity"/>
    <property type="evidence" value="ECO:0007669"/>
    <property type="project" value="InterPro"/>
</dbReference>
<dbReference type="Pfam" id="PF00005">
    <property type="entry name" value="ABC_tran"/>
    <property type="match status" value="1"/>
</dbReference>
<keyword evidence="3 9" id="KW-0812">Transmembrane</keyword>
<dbReference type="GO" id="GO:0005886">
    <property type="term" value="C:plasma membrane"/>
    <property type="evidence" value="ECO:0007669"/>
    <property type="project" value="UniProtKB-SubCell"/>
</dbReference>